<dbReference type="OrthoDB" id="8117167at2"/>
<evidence type="ECO:0000313" key="2">
    <source>
        <dbReference type="EMBL" id="PIO46772.1"/>
    </source>
</evidence>
<dbReference type="KEGG" id="pht:BLM14_09120"/>
<name>A0A2N9W4V4_9HYPH</name>
<keyword evidence="3" id="KW-1185">Reference proteome</keyword>
<organism evidence="2 3">
    <name type="scientific">Phyllobacterium zundukense</name>
    <dbReference type="NCBI Taxonomy" id="1867719"/>
    <lineage>
        <taxon>Bacteria</taxon>
        <taxon>Pseudomonadati</taxon>
        <taxon>Pseudomonadota</taxon>
        <taxon>Alphaproteobacteria</taxon>
        <taxon>Hyphomicrobiales</taxon>
        <taxon>Phyllobacteriaceae</taxon>
        <taxon>Phyllobacterium</taxon>
    </lineage>
</organism>
<protein>
    <submittedName>
        <fullName evidence="2">Uncharacterized protein</fullName>
    </submittedName>
</protein>
<proteinExistence type="predicted"/>
<comment type="caution">
    <text evidence="2">The sequence shown here is derived from an EMBL/GenBank/DDBJ whole genome shotgun (WGS) entry which is preliminary data.</text>
</comment>
<reference evidence="2 3" key="1">
    <citation type="journal article" date="2017" name="Int J Environ Stud">
        <title>Does the Miocene-Pliocene relict legume Oxytropis triphylla form nitrogen-fixing nodules with a combination of bacterial strains?</title>
        <authorList>
            <person name="Safronova V."/>
            <person name="Belimov A."/>
            <person name="Sazanova A."/>
            <person name="Kuznetsova I."/>
            <person name="Popova J."/>
            <person name="Andronov E."/>
            <person name="Verkhozina A."/>
            <person name="Tikhonovich I."/>
        </authorList>
    </citation>
    <scope>NUCLEOTIDE SEQUENCE [LARGE SCALE GENOMIC DNA]</scope>
    <source>
        <strain evidence="2 3">Tri-38</strain>
    </source>
</reference>
<sequence length="138" mass="15535">MTPNPLPKKKSKRKSHHTERYRGSKLLVERWTNAKAAHVAFLTGKGVPSTEIARILNDGVHPATIRAMWRRWRLPMAPTGGRHPAAVPINLYADERGLLAKRAKKLDVTPEEYLRRIAVCAISDDLYAAVTDGKFDKK</sequence>
<dbReference type="RefSeq" id="WP_099999095.1">
    <property type="nucleotide sequence ID" value="NZ_CP017940.1"/>
</dbReference>
<feature type="compositionally biased region" description="Basic residues" evidence="1">
    <location>
        <begin position="7"/>
        <end position="19"/>
    </location>
</feature>
<dbReference type="AlphaFoldDB" id="A0A2N9W4V4"/>
<feature type="region of interest" description="Disordered" evidence="1">
    <location>
        <begin position="1"/>
        <end position="22"/>
    </location>
</feature>
<dbReference type="EMBL" id="MZMT01000003">
    <property type="protein sequence ID" value="PIO46772.1"/>
    <property type="molecule type" value="Genomic_DNA"/>
</dbReference>
<gene>
    <name evidence="2" type="ORF">B5P45_02955</name>
</gene>
<dbReference type="Proteomes" id="UP000232163">
    <property type="component" value="Unassembled WGS sequence"/>
</dbReference>
<evidence type="ECO:0000256" key="1">
    <source>
        <dbReference type="SAM" id="MobiDB-lite"/>
    </source>
</evidence>
<accession>A0A2N9W4V4</accession>
<evidence type="ECO:0000313" key="3">
    <source>
        <dbReference type="Proteomes" id="UP000232163"/>
    </source>
</evidence>